<dbReference type="EMBL" id="JPPY01000016">
    <property type="protein sequence ID" value="KND39821.1"/>
    <property type="molecule type" value="Genomic_DNA"/>
</dbReference>
<dbReference type="Pfam" id="PF01636">
    <property type="entry name" value="APH"/>
    <property type="match status" value="1"/>
</dbReference>
<protein>
    <recommendedName>
        <fullName evidence="1">Aminoglycoside phosphotransferase domain-containing protein</fullName>
    </recommendedName>
</protein>
<dbReference type="PANTHER" id="PTHR21310">
    <property type="entry name" value="AMINOGLYCOSIDE PHOSPHOTRANSFERASE-RELATED-RELATED"/>
    <property type="match status" value="1"/>
</dbReference>
<evidence type="ECO:0000259" key="1">
    <source>
        <dbReference type="Pfam" id="PF01636"/>
    </source>
</evidence>
<dbReference type="Gene3D" id="3.30.200.20">
    <property type="entry name" value="Phosphorylase Kinase, domain 1"/>
    <property type="match status" value="1"/>
</dbReference>
<dbReference type="OrthoDB" id="4080071at2"/>
<dbReference type="Gene3D" id="3.90.1200.10">
    <property type="match status" value="1"/>
</dbReference>
<proteinExistence type="predicted"/>
<dbReference type="RefSeq" id="WP_050369064.1">
    <property type="nucleotide sequence ID" value="NZ_KQ257797.1"/>
</dbReference>
<reference evidence="3" key="1">
    <citation type="submission" date="2014-07" db="EMBL/GenBank/DDBJ databases">
        <title>Genome sequencing of plant-pathogenic Streptomyces species.</title>
        <authorList>
            <person name="Harrison J."/>
            <person name="Sapp M."/>
            <person name="Thwaites R."/>
            <person name="Studholme D.J."/>
        </authorList>
    </citation>
    <scope>NUCLEOTIDE SEQUENCE [LARGE SCALE GENOMIC DNA]</scope>
    <source>
        <strain evidence="3">NCPPB 4445</strain>
    </source>
</reference>
<dbReference type="InterPro" id="IPR002575">
    <property type="entry name" value="Aminoglycoside_PTrfase"/>
</dbReference>
<accession>A0A0L0KPP8</accession>
<sequence length="292" mass="31147">MTGQVPAAVSRACAILLGVPARTAQRLAAGTRTAVYRTGLADGRSVVVKLYAATAHRNAITEGSAFRAVANRVPVPAVLGCGTLPWHGSTALITADLGPITLGSAVRSGQVRDDRALRDLGGLLGSLHRTPVHVSTPRRPFCEQVSSLGRRCPPGTLDRIAPTLAAIADASRTAPVWCHGDVHLDNVVISGPRAVRHLVDFTDTAVGPRESDVAQTLVMTDAIASVRAGTVTDAYPLAFDPRLLSTWAVFHTVRCWAHSSPGDDRALWTGRLNELARRTPHLFHTPRPQRTR</sequence>
<name>A0A0L0KPP8_9ACTN</name>
<dbReference type="InterPro" id="IPR051678">
    <property type="entry name" value="AGP_Transferase"/>
</dbReference>
<dbReference type="PATRIC" id="fig|42234.21.peg.352"/>
<dbReference type="InterPro" id="IPR011009">
    <property type="entry name" value="Kinase-like_dom_sf"/>
</dbReference>
<organism evidence="2 3">
    <name type="scientific">Streptomyces acidiscabies</name>
    <dbReference type="NCBI Taxonomy" id="42234"/>
    <lineage>
        <taxon>Bacteria</taxon>
        <taxon>Bacillati</taxon>
        <taxon>Actinomycetota</taxon>
        <taxon>Actinomycetes</taxon>
        <taxon>Kitasatosporales</taxon>
        <taxon>Streptomycetaceae</taxon>
        <taxon>Streptomyces</taxon>
    </lineage>
</organism>
<comment type="caution">
    <text evidence="2">The sequence shown here is derived from an EMBL/GenBank/DDBJ whole genome shotgun (WGS) entry which is preliminary data.</text>
</comment>
<evidence type="ECO:0000313" key="3">
    <source>
        <dbReference type="Proteomes" id="UP000037151"/>
    </source>
</evidence>
<dbReference type="Proteomes" id="UP000037151">
    <property type="component" value="Unassembled WGS sequence"/>
</dbReference>
<feature type="domain" description="Aminoglycoside phosphotransferase" evidence="1">
    <location>
        <begin position="24"/>
        <end position="228"/>
    </location>
</feature>
<evidence type="ECO:0000313" key="2">
    <source>
        <dbReference type="EMBL" id="KND39821.1"/>
    </source>
</evidence>
<dbReference type="SUPFAM" id="SSF56112">
    <property type="entry name" value="Protein kinase-like (PK-like)"/>
    <property type="match status" value="1"/>
</dbReference>
<gene>
    <name evidence="2" type="ORF">IQ63_01695</name>
</gene>
<dbReference type="AlphaFoldDB" id="A0A0L0KPP8"/>